<proteinExistence type="predicted"/>
<reference evidence="1 2" key="1">
    <citation type="journal article" date="2018" name="Front. Plant Sci.">
        <title>Red Clover (Trifolium pratense) and Zigzag Clover (T. medium) - A Picture of Genomic Similarities and Differences.</title>
        <authorList>
            <person name="Dluhosova J."/>
            <person name="Istvanek J."/>
            <person name="Nedelnik J."/>
            <person name="Repkova J."/>
        </authorList>
    </citation>
    <scope>NUCLEOTIDE SEQUENCE [LARGE SCALE GENOMIC DNA]</scope>
    <source>
        <strain evidence="2">cv. 10/8</strain>
        <tissue evidence="1">Leaf</tissue>
    </source>
</reference>
<comment type="caution">
    <text evidence="1">The sequence shown here is derived from an EMBL/GenBank/DDBJ whole genome shotgun (WGS) entry which is preliminary data.</text>
</comment>
<dbReference type="Proteomes" id="UP000265520">
    <property type="component" value="Unassembled WGS sequence"/>
</dbReference>
<organism evidence="1 2">
    <name type="scientific">Trifolium medium</name>
    <dbReference type="NCBI Taxonomy" id="97028"/>
    <lineage>
        <taxon>Eukaryota</taxon>
        <taxon>Viridiplantae</taxon>
        <taxon>Streptophyta</taxon>
        <taxon>Embryophyta</taxon>
        <taxon>Tracheophyta</taxon>
        <taxon>Spermatophyta</taxon>
        <taxon>Magnoliopsida</taxon>
        <taxon>eudicotyledons</taxon>
        <taxon>Gunneridae</taxon>
        <taxon>Pentapetalae</taxon>
        <taxon>rosids</taxon>
        <taxon>fabids</taxon>
        <taxon>Fabales</taxon>
        <taxon>Fabaceae</taxon>
        <taxon>Papilionoideae</taxon>
        <taxon>50 kb inversion clade</taxon>
        <taxon>NPAAA clade</taxon>
        <taxon>Hologalegina</taxon>
        <taxon>IRL clade</taxon>
        <taxon>Trifolieae</taxon>
        <taxon>Trifolium</taxon>
    </lineage>
</organism>
<protein>
    <submittedName>
        <fullName evidence="1">Uncharacterized protein</fullName>
    </submittedName>
</protein>
<dbReference type="AlphaFoldDB" id="A0A392VVT5"/>
<keyword evidence="2" id="KW-1185">Reference proteome</keyword>
<accession>A0A392VVT5</accession>
<evidence type="ECO:0000313" key="2">
    <source>
        <dbReference type="Proteomes" id="UP000265520"/>
    </source>
</evidence>
<name>A0A392VVT5_9FABA</name>
<evidence type="ECO:0000313" key="1">
    <source>
        <dbReference type="EMBL" id="MCI91589.1"/>
    </source>
</evidence>
<dbReference type="EMBL" id="LXQA011276286">
    <property type="protein sequence ID" value="MCI91589.1"/>
    <property type="molecule type" value="Genomic_DNA"/>
</dbReference>
<sequence length="38" mass="3930">MESDGGRTVSVVGLVRSCGGVDEEEESMEVGLGTLSEE</sequence>